<evidence type="ECO:0000313" key="3">
    <source>
        <dbReference type="EMBL" id="MXV15818.1"/>
    </source>
</evidence>
<feature type="transmembrane region" description="Helical" evidence="1">
    <location>
        <begin position="290"/>
        <end position="311"/>
    </location>
</feature>
<feature type="signal peptide" evidence="2">
    <location>
        <begin position="1"/>
        <end position="19"/>
    </location>
</feature>
<gene>
    <name evidence="3" type="ORF">GS398_10920</name>
</gene>
<evidence type="ECO:0000256" key="1">
    <source>
        <dbReference type="SAM" id="Phobius"/>
    </source>
</evidence>
<organism evidence="3 4">
    <name type="scientific">Hufsiella ginkgonis</name>
    <dbReference type="NCBI Taxonomy" id="2695274"/>
    <lineage>
        <taxon>Bacteria</taxon>
        <taxon>Pseudomonadati</taxon>
        <taxon>Bacteroidota</taxon>
        <taxon>Sphingobacteriia</taxon>
        <taxon>Sphingobacteriales</taxon>
        <taxon>Sphingobacteriaceae</taxon>
        <taxon>Hufsiella</taxon>
    </lineage>
</organism>
<reference evidence="3 4" key="1">
    <citation type="submission" date="2019-11" db="EMBL/GenBank/DDBJ databases">
        <title>Pedobacter sp. HMF7056 Genome sequencing and assembly.</title>
        <authorList>
            <person name="Kang H."/>
            <person name="Kim H."/>
            <person name="Joh K."/>
        </authorList>
    </citation>
    <scope>NUCLEOTIDE SEQUENCE [LARGE SCALE GENOMIC DNA]</scope>
    <source>
        <strain evidence="3 4">HMF7056</strain>
    </source>
</reference>
<keyword evidence="1" id="KW-0472">Membrane</keyword>
<feature type="transmembrane region" description="Helical" evidence="1">
    <location>
        <begin position="356"/>
        <end position="373"/>
    </location>
</feature>
<proteinExistence type="predicted"/>
<feature type="transmembrane region" description="Helical" evidence="1">
    <location>
        <begin position="199"/>
        <end position="217"/>
    </location>
</feature>
<dbReference type="Pfam" id="PF13795">
    <property type="entry name" value="HupE_UreJ_2"/>
    <property type="match status" value="1"/>
</dbReference>
<feature type="transmembrane region" description="Helical" evidence="1">
    <location>
        <begin position="393"/>
        <end position="410"/>
    </location>
</feature>
<name>A0A7K1XYB3_9SPHI</name>
<dbReference type="RefSeq" id="WP_160906790.1">
    <property type="nucleotide sequence ID" value="NZ_WVHS01000002.1"/>
</dbReference>
<keyword evidence="1" id="KW-1133">Transmembrane helix</keyword>
<keyword evidence="1" id="KW-0812">Transmembrane</keyword>
<dbReference type="Proteomes" id="UP000451233">
    <property type="component" value="Unassembled WGS sequence"/>
</dbReference>
<keyword evidence="4" id="KW-1185">Reference proteome</keyword>
<sequence>MRNYCFLIAFLLFAGDLAAHPMPGSVVKLSVLNREIRGVAFMPKIELENAIGRPVGNLNTPFFTRYFTSHIRAISGGKPWKTTIDKILVATTQDSTVGSYDEVEVHFLMMPPDSDNLRNFTFDYDVIIHQVVTHSAIVFVEQDWKNGVRDDLTTRPLGVIKLDVPTGKIFPLEVRLGEGSSWKGFMSMVSLGMEHIREGTDHLLFLLTLLLPATLLVKRKRWAGFWGVSHSLRHIVKIVTAFTIGHSITLIIGSTGIVHFPVKPIEILIAVSILVSAAHAFRPLFPGKELFIAAGFGLIHGMAFAESLVSLDLDAGSLALSILGFNLGIELMQLLIIVITIPWLIILSRNRTYKEVRVGGAIFAGIAAVAWIIERVSGSPNSISSALQAISGSAYGLLFFLAILALLSYFKKNSPEAD</sequence>
<accession>A0A7K1XYB3</accession>
<evidence type="ECO:0000313" key="4">
    <source>
        <dbReference type="Proteomes" id="UP000451233"/>
    </source>
</evidence>
<feature type="transmembrane region" description="Helical" evidence="1">
    <location>
        <begin position="238"/>
        <end position="261"/>
    </location>
</feature>
<comment type="caution">
    <text evidence="3">The sequence shown here is derived from an EMBL/GenBank/DDBJ whole genome shotgun (WGS) entry which is preliminary data.</text>
</comment>
<protein>
    <submittedName>
        <fullName evidence="3">HupE/UreJ family protein</fullName>
    </submittedName>
</protein>
<dbReference type="InterPro" id="IPR032809">
    <property type="entry name" value="Put_HupE_UreJ"/>
</dbReference>
<dbReference type="EMBL" id="WVHS01000002">
    <property type="protein sequence ID" value="MXV15818.1"/>
    <property type="molecule type" value="Genomic_DNA"/>
</dbReference>
<feature type="chain" id="PRO_5029811306" evidence="2">
    <location>
        <begin position="20"/>
        <end position="418"/>
    </location>
</feature>
<feature type="transmembrane region" description="Helical" evidence="1">
    <location>
        <begin position="267"/>
        <end position="285"/>
    </location>
</feature>
<dbReference type="AlphaFoldDB" id="A0A7K1XYB3"/>
<evidence type="ECO:0000256" key="2">
    <source>
        <dbReference type="SAM" id="SignalP"/>
    </source>
</evidence>
<keyword evidence="2" id="KW-0732">Signal</keyword>
<feature type="transmembrane region" description="Helical" evidence="1">
    <location>
        <begin position="317"/>
        <end position="344"/>
    </location>
</feature>